<dbReference type="InterPro" id="IPR032451">
    <property type="entry name" value="SMARCC_C"/>
</dbReference>
<dbReference type="Pfam" id="PF16495">
    <property type="entry name" value="SWIRM-assoc_1"/>
    <property type="match status" value="1"/>
</dbReference>
<feature type="region of interest" description="Disordered" evidence="2">
    <location>
        <begin position="281"/>
        <end position="307"/>
    </location>
</feature>
<sequence>TDVPSHNSEGGHGDMSSANANGVSLPDFSSRNRLPFANSGNPLMSLVAFLAAAVGPRVAATCASVSLSVLTKEETRAERAHSESTRTKDGSNIEHMNTIHQKEDLEGQVIEGASALPSDKVKAAAVFGLSAAAMKAKLFADQEEREIQRLVVPIVHHQLKRLELKLKQFAEVETLLMKECEQVERIRQRLSAERVRLSSTRFGQAVGAVPDATITAASNSNARQSVISSSIGPPNIPSGYSNNPPSNPHMPFMPRQPMFPFGPRLPLSAIHPSSSSTNVILSSGVPNVPSNPHPLLRPLSGNNSNVG</sequence>
<evidence type="ECO:0000256" key="2">
    <source>
        <dbReference type="SAM" id="MobiDB-lite"/>
    </source>
</evidence>
<keyword evidence="1" id="KW-0539">Nucleus</keyword>
<accession>A0A1D1YJF2</accession>
<evidence type="ECO:0000313" key="4">
    <source>
        <dbReference type="EMBL" id="JAT54753.1"/>
    </source>
</evidence>
<dbReference type="AlphaFoldDB" id="A0A1D1YJF2"/>
<feature type="region of interest" description="Disordered" evidence="2">
    <location>
        <begin position="1"/>
        <end position="24"/>
    </location>
</feature>
<feature type="non-terminal residue" evidence="4">
    <location>
        <position position="1"/>
    </location>
</feature>
<evidence type="ECO:0000259" key="3">
    <source>
        <dbReference type="Pfam" id="PF16495"/>
    </source>
</evidence>
<dbReference type="PANTHER" id="PTHR12802:SF61">
    <property type="entry name" value="SWI_SNF COMPLEX SUBUNIT SWI3C"/>
    <property type="match status" value="1"/>
</dbReference>
<dbReference type="PANTHER" id="PTHR12802">
    <property type="entry name" value="SWI/SNF COMPLEX-RELATED"/>
    <property type="match status" value="1"/>
</dbReference>
<dbReference type="EMBL" id="GDJX01013183">
    <property type="protein sequence ID" value="JAT54753.1"/>
    <property type="molecule type" value="Transcribed_RNA"/>
</dbReference>
<feature type="region of interest" description="Disordered" evidence="2">
    <location>
        <begin position="226"/>
        <end position="254"/>
    </location>
</feature>
<proteinExistence type="predicted"/>
<reference evidence="4" key="1">
    <citation type="submission" date="2015-07" db="EMBL/GenBank/DDBJ databases">
        <title>Transcriptome Assembly of Anthurium amnicola.</title>
        <authorList>
            <person name="Suzuki J."/>
        </authorList>
    </citation>
    <scope>NUCLEOTIDE SEQUENCE</scope>
</reference>
<feature type="domain" description="SMARCC C-terminal" evidence="3">
    <location>
        <begin position="128"/>
        <end position="201"/>
    </location>
</feature>
<gene>
    <name evidence="4" type="primary">SWI3C_3</name>
    <name evidence="4" type="ORF">g.34976</name>
</gene>
<evidence type="ECO:0000256" key="1">
    <source>
        <dbReference type="ARBA" id="ARBA00023242"/>
    </source>
</evidence>
<feature type="compositionally biased region" description="Polar residues" evidence="2">
    <location>
        <begin position="281"/>
        <end position="290"/>
    </location>
</feature>
<name>A0A1D1YJF2_9ARAE</name>
<organism evidence="4">
    <name type="scientific">Anthurium amnicola</name>
    <dbReference type="NCBI Taxonomy" id="1678845"/>
    <lineage>
        <taxon>Eukaryota</taxon>
        <taxon>Viridiplantae</taxon>
        <taxon>Streptophyta</taxon>
        <taxon>Embryophyta</taxon>
        <taxon>Tracheophyta</taxon>
        <taxon>Spermatophyta</taxon>
        <taxon>Magnoliopsida</taxon>
        <taxon>Liliopsida</taxon>
        <taxon>Araceae</taxon>
        <taxon>Pothoideae</taxon>
        <taxon>Potheae</taxon>
        <taxon>Anthurium</taxon>
    </lineage>
</organism>
<protein>
    <submittedName>
        <fullName evidence="4">SWI/SNF complex subunit SWI3C</fullName>
    </submittedName>
</protein>